<feature type="chain" id="PRO_5040766785" evidence="1">
    <location>
        <begin position="26"/>
        <end position="168"/>
    </location>
</feature>
<evidence type="ECO:0000256" key="1">
    <source>
        <dbReference type="SAM" id="SignalP"/>
    </source>
</evidence>
<evidence type="ECO:0000313" key="3">
    <source>
        <dbReference type="Proteomes" id="UP001139516"/>
    </source>
</evidence>
<dbReference type="Proteomes" id="UP001139516">
    <property type="component" value="Unassembled WGS sequence"/>
</dbReference>
<accession>A0A9X1Y631</accession>
<name>A0A9X1Y631_9PROT</name>
<gene>
    <name evidence="2" type="ORF">M0638_07105</name>
</gene>
<proteinExistence type="predicted"/>
<dbReference type="EMBL" id="JALPRX010000026">
    <property type="protein sequence ID" value="MCK8784143.1"/>
    <property type="molecule type" value="Genomic_DNA"/>
</dbReference>
<keyword evidence="1" id="KW-0732">Signal</keyword>
<dbReference type="RefSeq" id="WP_248666268.1">
    <property type="nucleotide sequence ID" value="NZ_JALPRX010000026.1"/>
</dbReference>
<reference evidence="2" key="1">
    <citation type="submission" date="2022-04" db="EMBL/GenBank/DDBJ databases">
        <title>Roseomonas acroporae sp. nov., isolated from coral Acropora digitifera.</title>
        <authorList>
            <person name="Sun H."/>
        </authorList>
    </citation>
    <scope>NUCLEOTIDE SEQUENCE</scope>
    <source>
        <strain evidence="2">NAR14</strain>
    </source>
</reference>
<organism evidence="2 3">
    <name type="scientific">Roseomonas acroporae</name>
    <dbReference type="NCBI Taxonomy" id="2937791"/>
    <lineage>
        <taxon>Bacteria</taxon>
        <taxon>Pseudomonadati</taxon>
        <taxon>Pseudomonadota</taxon>
        <taxon>Alphaproteobacteria</taxon>
        <taxon>Acetobacterales</taxon>
        <taxon>Roseomonadaceae</taxon>
        <taxon>Roseomonas</taxon>
    </lineage>
</organism>
<sequence length="168" mass="17314">MSRILSRRAIAGVVAIPALSRATSAAPVPPAGRILAMTRVLDALWAEHARFDRASTAAGLSSEDGRRLEAQRDALLLRMQELQKTVEATPPVTLADAAALVMAAHGRAALIAGSSLTEAELLEDLALVRGSLRAALPILAEAAGVTLAAIGGNYHGVAGTDPWLAVTP</sequence>
<dbReference type="AlphaFoldDB" id="A0A9X1Y631"/>
<feature type="signal peptide" evidence="1">
    <location>
        <begin position="1"/>
        <end position="25"/>
    </location>
</feature>
<comment type="caution">
    <text evidence="2">The sequence shown here is derived from an EMBL/GenBank/DDBJ whole genome shotgun (WGS) entry which is preliminary data.</text>
</comment>
<evidence type="ECO:0000313" key="2">
    <source>
        <dbReference type="EMBL" id="MCK8784143.1"/>
    </source>
</evidence>
<keyword evidence="3" id="KW-1185">Reference proteome</keyword>
<protein>
    <submittedName>
        <fullName evidence="2">Uncharacterized protein</fullName>
    </submittedName>
</protein>